<keyword evidence="1" id="KW-0812">Transmembrane</keyword>
<gene>
    <name evidence="2" type="ORF">I6N96_05225</name>
</gene>
<protein>
    <recommendedName>
        <fullName evidence="4">FtsX-like permease family protein</fullName>
    </recommendedName>
</protein>
<keyword evidence="1" id="KW-0472">Membrane</keyword>
<keyword evidence="3" id="KW-1185">Reference proteome</keyword>
<comment type="caution">
    <text evidence="2">The sequence shown here is derived from an EMBL/GenBank/DDBJ whole genome shotgun (WGS) entry which is preliminary data.</text>
</comment>
<dbReference type="RefSeq" id="WP_209556458.1">
    <property type="nucleotide sequence ID" value="NZ_JAEDXU010000002.1"/>
</dbReference>
<evidence type="ECO:0000256" key="1">
    <source>
        <dbReference type="SAM" id="Phobius"/>
    </source>
</evidence>
<feature type="transmembrane region" description="Helical" evidence="1">
    <location>
        <begin position="76"/>
        <end position="102"/>
    </location>
</feature>
<feature type="transmembrane region" description="Helical" evidence="1">
    <location>
        <begin position="181"/>
        <end position="200"/>
    </location>
</feature>
<dbReference type="EMBL" id="JAEDXU010000002">
    <property type="protein sequence ID" value="MBP1045671.1"/>
    <property type="molecule type" value="Genomic_DNA"/>
</dbReference>
<accession>A0ABS4CHT5</accession>
<name>A0ABS4CHT5_9ENTE</name>
<evidence type="ECO:0000313" key="3">
    <source>
        <dbReference type="Proteomes" id="UP000673375"/>
    </source>
</evidence>
<feature type="transmembrane region" description="Helical" evidence="1">
    <location>
        <begin position="139"/>
        <end position="161"/>
    </location>
</feature>
<organism evidence="2 3">
    <name type="scientific">Enterococcus larvae</name>
    <dbReference type="NCBI Taxonomy" id="2794352"/>
    <lineage>
        <taxon>Bacteria</taxon>
        <taxon>Bacillati</taxon>
        <taxon>Bacillota</taxon>
        <taxon>Bacilli</taxon>
        <taxon>Lactobacillales</taxon>
        <taxon>Enterococcaceae</taxon>
        <taxon>Enterococcus</taxon>
    </lineage>
</organism>
<reference evidence="2 3" key="1">
    <citation type="submission" date="2020-12" db="EMBL/GenBank/DDBJ databases">
        <title>Vagococcus allomyrinae sp. nov. and Enterococcus lavae sp. nov., isolated from the larvae of Allomyrina dichotoma.</title>
        <authorList>
            <person name="Lee S.D."/>
        </authorList>
    </citation>
    <scope>NUCLEOTIDE SEQUENCE [LARGE SCALE GENOMIC DNA]</scope>
    <source>
        <strain evidence="2 3">BWM-S5</strain>
    </source>
</reference>
<evidence type="ECO:0008006" key="4">
    <source>
        <dbReference type="Google" id="ProtNLM"/>
    </source>
</evidence>
<feature type="transmembrane region" description="Helical" evidence="1">
    <location>
        <begin position="26"/>
        <end position="47"/>
    </location>
</feature>
<proteinExistence type="predicted"/>
<sequence>MIMDAGIKLYYIAINALQSLGRRKGYFTSFVMIGLLFFLFFFTWNWIGFFSAWIDLENIFFEKAVEAGESGTFQSLIMLLTILKFGASIICFFLFLATLLYIKSFYRQKAAIEEEEILIKRLLGECSSIIALEFTLEGFYVLTAIGGIAIALSSAVFKRLISDFQKIGVFKGVGEAFTLDLLSEGFLLVMLLSLALFLVFHSVNRQADSEQLQSSVGKASEREQLES</sequence>
<dbReference type="Proteomes" id="UP000673375">
    <property type="component" value="Unassembled WGS sequence"/>
</dbReference>
<evidence type="ECO:0000313" key="2">
    <source>
        <dbReference type="EMBL" id="MBP1045671.1"/>
    </source>
</evidence>
<keyword evidence="1" id="KW-1133">Transmembrane helix</keyword>